<dbReference type="EMBL" id="JABFTP020000144">
    <property type="protein sequence ID" value="KAL3280806.1"/>
    <property type="molecule type" value="Genomic_DNA"/>
</dbReference>
<dbReference type="Proteomes" id="UP001516400">
    <property type="component" value="Unassembled WGS sequence"/>
</dbReference>
<comment type="caution">
    <text evidence="1">The sequence shown here is derived from an EMBL/GenBank/DDBJ whole genome shotgun (WGS) entry which is preliminary data.</text>
</comment>
<sequence>MKSIKQQDKLLKNWRDILHPTMRELHRDIEESGELTALDELSKKACEESVILFSTDSLSMKAEKTHTMLFTLRNSAEFCGSRIVKFLGVHVDLSLQWDVYVNHLKLEETHLY</sequence>
<protein>
    <submittedName>
        <fullName evidence="1">Uncharacterized protein</fullName>
    </submittedName>
</protein>
<organism evidence="1 2">
    <name type="scientific">Cryptolaemus montrouzieri</name>
    <dbReference type="NCBI Taxonomy" id="559131"/>
    <lineage>
        <taxon>Eukaryota</taxon>
        <taxon>Metazoa</taxon>
        <taxon>Ecdysozoa</taxon>
        <taxon>Arthropoda</taxon>
        <taxon>Hexapoda</taxon>
        <taxon>Insecta</taxon>
        <taxon>Pterygota</taxon>
        <taxon>Neoptera</taxon>
        <taxon>Endopterygota</taxon>
        <taxon>Coleoptera</taxon>
        <taxon>Polyphaga</taxon>
        <taxon>Cucujiformia</taxon>
        <taxon>Coccinelloidea</taxon>
        <taxon>Coccinellidae</taxon>
        <taxon>Scymninae</taxon>
        <taxon>Scymnini</taxon>
        <taxon>Cryptolaemus</taxon>
    </lineage>
</organism>
<proteinExistence type="predicted"/>
<name>A0ABD2NQ09_9CUCU</name>
<accession>A0ABD2NQ09</accession>
<evidence type="ECO:0000313" key="1">
    <source>
        <dbReference type="EMBL" id="KAL3280806.1"/>
    </source>
</evidence>
<gene>
    <name evidence="1" type="ORF">HHI36_004037</name>
</gene>
<dbReference type="AlphaFoldDB" id="A0ABD2NQ09"/>
<keyword evidence="2" id="KW-1185">Reference proteome</keyword>
<reference evidence="1 2" key="1">
    <citation type="journal article" date="2021" name="BMC Biol.">
        <title>Horizontally acquired antibacterial genes associated with adaptive radiation of ladybird beetles.</title>
        <authorList>
            <person name="Li H.S."/>
            <person name="Tang X.F."/>
            <person name="Huang Y.H."/>
            <person name="Xu Z.Y."/>
            <person name="Chen M.L."/>
            <person name="Du X.Y."/>
            <person name="Qiu B.Y."/>
            <person name="Chen P.T."/>
            <person name="Zhang W."/>
            <person name="Slipinski A."/>
            <person name="Escalona H.E."/>
            <person name="Waterhouse R.M."/>
            <person name="Zwick A."/>
            <person name="Pang H."/>
        </authorList>
    </citation>
    <scope>NUCLEOTIDE SEQUENCE [LARGE SCALE GENOMIC DNA]</scope>
    <source>
        <strain evidence="1">SYSU2018</strain>
    </source>
</reference>
<evidence type="ECO:0000313" key="2">
    <source>
        <dbReference type="Proteomes" id="UP001516400"/>
    </source>
</evidence>